<evidence type="ECO:0000256" key="3">
    <source>
        <dbReference type="ARBA" id="ARBA00022692"/>
    </source>
</evidence>
<comment type="similarity">
    <text evidence="2">Belongs to the SID1 family.</text>
</comment>
<evidence type="ECO:0000256" key="2">
    <source>
        <dbReference type="ARBA" id="ARBA00006618"/>
    </source>
</evidence>
<dbReference type="GO" id="GO:0005886">
    <property type="term" value="C:plasma membrane"/>
    <property type="evidence" value="ECO:0007669"/>
    <property type="project" value="TreeGrafter"/>
</dbReference>
<dbReference type="AlphaFoldDB" id="A0A087T5Q6"/>
<dbReference type="STRING" id="407821.A0A087T5Q6"/>
<keyword evidence="6 8" id="KW-0472">Membrane</keyword>
<dbReference type="PANTHER" id="PTHR12185:SF14">
    <property type="entry name" value="CHOLESTEROL UPTAKE PROTEIN 1"/>
    <property type="match status" value="1"/>
</dbReference>
<evidence type="ECO:0000313" key="10">
    <source>
        <dbReference type="Proteomes" id="UP000054359"/>
    </source>
</evidence>
<keyword evidence="3 8" id="KW-0812">Transmembrane</keyword>
<sequence>MLIKGSLSLFGVRSKHTIPMATGKEVTRLLRVVAALTLICNGMARNIDLSHTMKDIPGCQCDRNDKNFNETIPDKVMIGCRKCYLFTYEFNKRQDWAANLCVKSPKASAHSPLLVVVRESLSVMSFQVPLVFSNVSPFTDVCHTLCPLANYFDSKLKPGIQNISIEVSTSSEEWVDYELELATVNDFVMVKETPIAVNITPSKPHVLQYDMEQDLRAVRIEATSKDESCMILAIQDVQCPLYDSVRTVEQGGYYQTLTRQSGISITRKTFPGGRQYVVLILKPISSSCKESGGTSSSEVQHSWKEVTVKVVPAITDREFYAAIFGALAFFILVYIFCLIICCFISFRRRRALTTATPSNAVTITCISNYGTTSDSETPASLNFCSVSINSDSSAGTDSSNGLRDVVDGRRGSRISMDEDDIDKLPEVNHDKNVVRTKTVLYVSDLARKKDRYLSERTKVFSWNLVTIAIFYGLPVVQLVYINQRIVLMTGNQDVCYYNFLCSHQAYGISD</sequence>
<dbReference type="Pfam" id="PF13965">
    <property type="entry name" value="SID-1_RNA_chan"/>
    <property type="match status" value="1"/>
</dbReference>
<dbReference type="GO" id="GO:0051033">
    <property type="term" value="F:RNA transmembrane transporter activity"/>
    <property type="evidence" value="ECO:0007669"/>
    <property type="project" value="TreeGrafter"/>
</dbReference>
<dbReference type="GO" id="GO:0005764">
    <property type="term" value="C:lysosome"/>
    <property type="evidence" value="ECO:0007669"/>
    <property type="project" value="TreeGrafter"/>
</dbReference>
<keyword evidence="4" id="KW-0732">Signal</keyword>
<reference evidence="9 10" key="1">
    <citation type="submission" date="2013-11" db="EMBL/GenBank/DDBJ databases">
        <title>Genome sequencing of Stegodyphus mimosarum.</title>
        <authorList>
            <person name="Bechsgaard J."/>
        </authorList>
    </citation>
    <scope>NUCLEOTIDE SEQUENCE [LARGE SCALE GENOMIC DNA]</scope>
</reference>
<evidence type="ECO:0000313" key="9">
    <source>
        <dbReference type="EMBL" id="KFM60445.1"/>
    </source>
</evidence>
<dbReference type="InterPro" id="IPR025958">
    <property type="entry name" value="SID1_TM_fam"/>
</dbReference>
<keyword evidence="10" id="KW-1185">Reference proteome</keyword>
<evidence type="ECO:0000256" key="8">
    <source>
        <dbReference type="SAM" id="Phobius"/>
    </source>
</evidence>
<keyword evidence="7" id="KW-0325">Glycoprotein</keyword>
<dbReference type="EMBL" id="KK113548">
    <property type="protein sequence ID" value="KFM60445.1"/>
    <property type="molecule type" value="Genomic_DNA"/>
</dbReference>
<dbReference type="OrthoDB" id="416618at2759"/>
<organism evidence="9 10">
    <name type="scientific">Stegodyphus mimosarum</name>
    <name type="common">African social velvet spider</name>
    <dbReference type="NCBI Taxonomy" id="407821"/>
    <lineage>
        <taxon>Eukaryota</taxon>
        <taxon>Metazoa</taxon>
        <taxon>Ecdysozoa</taxon>
        <taxon>Arthropoda</taxon>
        <taxon>Chelicerata</taxon>
        <taxon>Arachnida</taxon>
        <taxon>Araneae</taxon>
        <taxon>Araneomorphae</taxon>
        <taxon>Entelegynae</taxon>
        <taxon>Eresoidea</taxon>
        <taxon>Eresidae</taxon>
        <taxon>Stegodyphus</taxon>
    </lineage>
</organism>
<proteinExistence type="inferred from homology"/>
<gene>
    <name evidence="9" type="ORF">X975_11569</name>
</gene>
<comment type="subcellular location">
    <subcellularLocation>
        <location evidence="1">Membrane</location>
        <topology evidence="1">Multi-pass membrane protein</topology>
    </subcellularLocation>
</comment>
<protein>
    <submittedName>
        <fullName evidence="9">SID1 transmembrane family member 2</fullName>
    </submittedName>
</protein>
<evidence type="ECO:0000256" key="1">
    <source>
        <dbReference type="ARBA" id="ARBA00004141"/>
    </source>
</evidence>
<name>A0A087T5Q6_STEMI</name>
<feature type="non-terminal residue" evidence="9">
    <location>
        <position position="510"/>
    </location>
</feature>
<dbReference type="Proteomes" id="UP000054359">
    <property type="component" value="Unassembled WGS sequence"/>
</dbReference>
<keyword evidence="5 8" id="KW-1133">Transmembrane helix</keyword>
<evidence type="ECO:0000256" key="6">
    <source>
        <dbReference type="ARBA" id="ARBA00023136"/>
    </source>
</evidence>
<dbReference type="GO" id="GO:0003725">
    <property type="term" value="F:double-stranded RNA binding"/>
    <property type="evidence" value="ECO:0007669"/>
    <property type="project" value="TreeGrafter"/>
</dbReference>
<feature type="transmembrane region" description="Helical" evidence="8">
    <location>
        <begin position="319"/>
        <end position="346"/>
    </location>
</feature>
<evidence type="ECO:0000256" key="4">
    <source>
        <dbReference type="ARBA" id="ARBA00022729"/>
    </source>
</evidence>
<dbReference type="PANTHER" id="PTHR12185">
    <property type="entry name" value="SID1 TRANSMEMBRANE FAMILY MEMEBER"/>
    <property type="match status" value="1"/>
</dbReference>
<evidence type="ECO:0000256" key="7">
    <source>
        <dbReference type="ARBA" id="ARBA00023180"/>
    </source>
</evidence>
<feature type="transmembrane region" description="Helical" evidence="8">
    <location>
        <begin position="459"/>
        <end position="481"/>
    </location>
</feature>
<accession>A0A087T5Q6</accession>
<evidence type="ECO:0000256" key="5">
    <source>
        <dbReference type="ARBA" id="ARBA00022989"/>
    </source>
</evidence>